<proteinExistence type="predicted"/>
<reference evidence="1" key="1">
    <citation type="submission" date="2023-10" db="EMBL/GenBank/DDBJ databases">
        <title>Genome assembly of Pristionchus species.</title>
        <authorList>
            <person name="Yoshida K."/>
            <person name="Sommer R.J."/>
        </authorList>
    </citation>
    <scope>NUCLEOTIDE SEQUENCE</scope>
    <source>
        <strain evidence="1">RS0144</strain>
    </source>
</reference>
<gene>
    <name evidence="1" type="ORF">PENTCL1PPCAC_7631</name>
</gene>
<evidence type="ECO:0000313" key="2">
    <source>
        <dbReference type="Proteomes" id="UP001432027"/>
    </source>
</evidence>
<feature type="non-terminal residue" evidence="1">
    <location>
        <position position="1"/>
    </location>
</feature>
<evidence type="ECO:0000313" key="1">
    <source>
        <dbReference type="EMBL" id="GMS85456.1"/>
    </source>
</evidence>
<comment type="caution">
    <text evidence="1">The sequence shown here is derived from an EMBL/GenBank/DDBJ whole genome shotgun (WGS) entry which is preliminary data.</text>
</comment>
<protein>
    <submittedName>
        <fullName evidence="1">Uncharacterized protein</fullName>
    </submittedName>
</protein>
<sequence length="123" mass="13892">SMHKGSLAIAKQWQKMSFELSGKSNDGILSLFTKVFETMAILHSEDSDRKNIHCALRALDSQQAITMDFEDPNSDSIRTLVFGLMQCLHGTLTELIEKIHSLQREATVDQSTQTDEFPPMDYV</sequence>
<name>A0AAV5SQI8_9BILA</name>
<organism evidence="1 2">
    <name type="scientific">Pristionchus entomophagus</name>
    <dbReference type="NCBI Taxonomy" id="358040"/>
    <lineage>
        <taxon>Eukaryota</taxon>
        <taxon>Metazoa</taxon>
        <taxon>Ecdysozoa</taxon>
        <taxon>Nematoda</taxon>
        <taxon>Chromadorea</taxon>
        <taxon>Rhabditida</taxon>
        <taxon>Rhabditina</taxon>
        <taxon>Diplogasteromorpha</taxon>
        <taxon>Diplogasteroidea</taxon>
        <taxon>Neodiplogasteridae</taxon>
        <taxon>Pristionchus</taxon>
    </lineage>
</organism>
<dbReference type="EMBL" id="BTSX01000002">
    <property type="protein sequence ID" value="GMS85456.1"/>
    <property type="molecule type" value="Genomic_DNA"/>
</dbReference>
<accession>A0AAV5SQI8</accession>
<keyword evidence="2" id="KW-1185">Reference proteome</keyword>
<dbReference type="Proteomes" id="UP001432027">
    <property type="component" value="Unassembled WGS sequence"/>
</dbReference>
<dbReference type="AlphaFoldDB" id="A0AAV5SQI8"/>
<feature type="non-terminal residue" evidence="1">
    <location>
        <position position="123"/>
    </location>
</feature>